<dbReference type="EMBL" id="JALJRB010000002">
    <property type="protein sequence ID" value="MCJ8499390.1"/>
    <property type="molecule type" value="Genomic_DNA"/>
</dbReference>
<name>A0AA41R1B5_9BACT</name>
<evidence type="ECO:0000313" key="1">
    <source>
        <dbReference type="EMBL" id="MCJ8499390.1"/>
    </source>
</evidence>
<proteinExistence type="predicted"/>
<accession>A0AA41R1B5</accession>
<evidence type="ECO:0000313" key="2">
    <source>
        <dbReference type="Proteomes" id="UP001165427"/>
    </source>
</evidence>
<dbReference type="RefSeq" id="WP_246902666.1">
    <property type="nucleotide sequence ID" value="NZ_JALJRB010000002.1"/>
</dbReference>
<keyword evidence="2" id="KW-1185">Reference proteome</keyword>
<organism evidence="1 2">
    <name type="scientific">Desulfatitalea alkaliphila</name>
    <dbReference type="NCBI Taxonomy" id="2929485"/>
    <lineage>
        <taxon>Bacteria</taxon>
        <taxon>Pseudomonadati</taxon>
        <taxon>Thermodesulfobacteriota</taxon>
        <taxon>Desulfobacteria</taxon>
        <taxon>Desulfobacterales</taxon>
        <taxon>Desulfosarcinaceae</taxon>
        <taxon>Desulfatitalea</taxon>
    </lineage>
</organism>
<gene>
    <name evidence="1" type="ORF">MRX98_02295</name>
</gene>
<dbReference type="Proteomes" id="UP001165427">
    <property type="component" value="Unassembled WGS sequence"/>
</dbReference>
<protein>
    <submittedName>
        <fullName evidence="1">Uncharacterized protein</fullName>
    </submittedName>
</protein>
<reference evidence="1" key="1">
    <citation type="submission" date="2022-04" db="EMBL/GenBank/DDBJ databases">
        <title>Desulfatitalea alkaliphila sp. nov., a novel anaerobic sulfate-reducing bacterium isolated from terrestrial mud volcano, Taman Peninsula, Russia.</title>
        <authorList>
            <person name="Khomyakova M.A."/>
            <person name="Merkel A.Y."/>
            <person name="Slobodkin A.I."/>
        </authorList>
    </citation>
    <scope>NUCLEOTIDE SEQUENCE</scope>
    <source>
        <strain evidence="1">M08but</strain>
    </source>
</reference>
<comment type="caution">
    <text evidence="1">The sequence shown here is derived from an EMBL/GenBank/DDBJ whole genome shotgun (WGS) entry which is preliminary data.</text>
</comment>
<sequence length="253" mass="28223">MEDSIMQHPYTHQVNVVRSATGIARTLAGLAMILTAILLCPADSARAELPAAWHTFETWQVRASYRQSDGSWSAPVTWRFAIFSEDTDGFIVDVDGGGGSRARLFFERPSGQLRRIGLTDNIRGETVYRDVVIESNAPIYPLFSAIPYHFPLLAPEDANGTFQLQRYLNGRRLTAETISQSRSDVQPASLLETVPEAARADIAPFLSPPIVGTMYRIEKAGEMLFTQYWVPRLPWALYTESPSCRAWLARGAQ</sequence>
<dbReference type="AlphaFoldDB" id="A0AA41R1B5"/>